<dbReference type="Pfam" id="PF03050">
    <property type="entry name" value="DDE_Tnp_IS66"/>
    <property type="match status" value="1"/>
</dbReference>
<dbReference type="InterPro" id="IPR004291">
    <property type="entry name" value="Transposase_IS66_central"/>
</dbReference>
<evidence type="ECO:0000313" key="3">
    <source>
        <dbReference type="EMBL" id="VAX09508.1"/>
    </source>
</evidence>
<evidence type="ECO:0000259" key="2">
    <source>
        <dbReference type="Pfam" id="PF03050"/>
    </source>
</evidence>
<accession>A0A3B1BDN4</accession>
<dbReference type="NCBIfam" id="NF033517">
    <property type="entry name" value="transpos_IS66"/>
    <property type="match status" value="1"/>
</dbReference>
<dbReference type="PANTHER" id="PTHR33678">
    <property type="entry name" value="BLL1576 PROTEIN"/>
    <property type="match status" value="1"/>
</dbReference>
<dbReference type="InterPro" id="IPR052344">
    <property type="entry name" value="Transposase-related"/>
</dbReference>
<name>A0A3B1BDN4_9ZZZZ</name>
<dbReference type="PANTHER" id="PTHR33678:SF1">
    <property type="entry name" value="BLL1576 PROTEIN"/>
    <property type="match status" value="1"/>
</dbReference>
<proteinExistence type="predicted"/>
<reference evidence="3" key="1">
    <citation type="submission" date="2018-06" db="EMBL/GenBank/DDBJ databases">
        <authorList>
            <person name="Zhirakovskaya E."/>
        </authorList>
    </citation>
    <scope>NUCLEOTIDE SEQUENCE</scope>
</reference>
<sequence>NKEAYDKLTAFDEIAKNKLSTSQRLHVDETGINIVGERHWLHCASNDLWTYYYPHEKRGCDAMDAINILPRFTGVLCHDHWKPYYRYDRCLHSLCNAHHLRELTRAHEQDGYAWAGKMKTLLEEINQQVIQAGGSLDTSTAEVVRKRYRKCLKQAETDCPPPNENQRHGKRGRIKRSKARNLLERLTNYENDVLRFMENSAVPFTNNMGERDIRMTKVQQKISGCFRSRDGSKIFCRVRGYLSSCRKHGLSSSQAMTILFDGKLPDFV</sequence>
<feature type="non-terminal residue" evidence="3">
    <location>
        <position position="1"/>
    </location>
</feature>
<feature type="region of interest" description="Disordered" evidence="1">
    <location>
        <begin position="156"/>
        <end position="175"/>
    </location>
</feature>
<protein>
    <submittedName>
        <fullName evidence="3">Mobile element protein</fullName>
    </submittedName>
</protein>
<evidence type="ECO:0000256" key="1">
    <source>
        <dbReference type="SAM" id="MobiDB-lite"/>
    </source>
</evidence>
<dbReference type="EMBL" id="UOFY01000038">
    <property type="protein sequence ID" value="VAX09508.1"/>
    <property type="molecule type" value="Genomic_DNA"/>
</dbReference>
<gene>
    <name evidence="3" type="ORF">MNBD_GAMMA25-2509</name>
</gene>
<dbReference type="AlphaFoldDB" id="A0A3B1BDN4"/>
<organism evidence="3">
    <name type="scientific">hydrothermal vent metagenome</name>
    <dbReference type="NCBI Taxonomy" id="652676"/>
    <lineage>
        <taxon>unclassified sequences</taxon>
        <taxon>metagenomes</taxon>
        <taxon>ecological metagenomes</taxon>
    </lineage>
</organism>
<feature type="domain" description="Transposase IS66 central" evidence="2">
    <location>
        <begin position="4"/>
        <end position="233"/>
    </location>
</feature>